<accession>A0AAI8VPV7</accession>
<sequence length="129" mass="14549">MTTNTQDRVASEHDGFCDFCQKYYASCAVVRDHKSQIHVGLQCHWGSCAITTTTEAEMRDHVIQHNNDAAKAPGEELPFTHFPGCRCGGDSQVKAYRLKRHLMRQQYHLKLRAEKAASRQEVGNGEDGE</sequence>
<feature type="domain" description="C2H2-type" evidence="1">
    <location>
        <begin position="17"/>
        <end position="38"/>
    </location>
</feature>
<evidence type="ECO:0000259" key="1">
    <source>
        <dbReference type="PROSITE" id="PS00028"/>
    </source>
</evidence>
<dbReference type="SMART" id="SM00355">
    <property type="entry name" value="ZnF_C2H2"/>
    <property type="match status" value="2"/>
</dbReference>
<dbReference type="PROSITE" id="PS00028">
    <property type="entry name" value="ZINC_FINGER_C2H2_1"/>
    <property type="match status" value="1"/>
</dbReference>
<gene>
    <name evidence="2" type="ORF">KHLLAP_LOCUS9371</name>
</gene>
<comment type="caution">
    <text evidence="2">The sequence shown here is derived from an EMBL/GenBank/DDBJ whole genome shotgun (WGS) entry which is preliminary data.</text>
</comment>
<proteinExistence type="predicted"/>
<evidence type="ECO:0000313" key="3">
    <source>
        <dbReference type="Proteomes" id="UP001295740"/>
    </source>
</evidence>
<dbReference type="EMBL" id="CAUWAG010000012">
    <property type="protein sequence ID" value="CAJ2508903.1"/>
    <property type="molecule type" value="Genomic_DNA"/>
</dbReference>
<reference evidence="2" key="1">
    <citation type="submission" date="2023-10" db="EMBL/GenBank/DDBJ databases">
        <authorList>
            <person name="Hackl T."/>
        </authorList>
    </citation>
    <scope>NUCLEOTIDE SEQUENCE</scope>
</reference>
<name>A0AAI8VPV7_9PEZI</name>
<dbReference type="AlphaFoldDB" id="A0AAI8VPV7"/>
<dbReference type="InterPro" id="IPR013087">
    <property type="entry name" value="Znf_C2H2_type"/>
</dbReference>
<keyword evidence="3" id="KW-1185">Reference proteome</keyword>
<protein>
    <submittedName>
        <fullName evidence="2">Uu.00g139290.m01.CDS01</fullName>
    </submittedName>
</protein>
<organism evidence="2 3">
    <name type="scientific">Anthostomella pinea</name>
    <dbReference type="NCBI Taxonomy" id="933095"/>
    <lineage>
        <taxon>Eukaryota</taxon>
        <taxon>Fungi</taxon>
        <taxon>Dikarya</taxon>
        <taxon>Ascomycota</taxon>
        <taxon>Pezizomycotina</taxon>
        <taxon>Sordariomycetes</taxon>
        <taxon>Xylariomycetidae</taxon>
        <taxon>Xylariales</taxon>
        <taxon>Xylariaceae</taxon>
        <taxon>Anthostomella</taxon>
    </lineage>
</organism>
<evidence type="ECO:0000313" key="2">
    <source>
        <dbReference type="EMBL" id="CAJ2508903.1"/>
    </source>
</evidence>
<dbReference type="Proteomes" id="UP001295740">
    <property type="component" value="Unassembled WGS sequence"/>
</dbReference>